<dbReference type="InterPro" id="IPR037272">
    <property type="entry name" value="SNS_sf"/>
</dbReference>
<evidence type="ECO:0000256" key="8">
    <source>
        <dbReference type="RuleBase" id="RU003732"/>
    </source>
</evidence>
<feature type="transmembrane region" description="Helical" evidence="9">
    <location>
        <begin position="494"/>
        <end position="513"/>
    </location>
</feature>
<evidence type="ECO:0000256" key="3">
    <source>
        <dbReference type="ARBA" id="ARBA00022448"/>
    </source>
</evidence>
<accession>A0ABM1VYV3</accession>
<dbReference type="PROSITE" id="PS00610">
    <property type="entry name" value="NA_NEUROTRAN_SYMP_1"/>
    <property type="match status" value="1"/>
</dbReference>
<reference evidence="11" key="1">
    <citation type="submission" date="2025-08" db="UniProtKB">
        <authorList>
            <consortium name="RefSeq"/>
        </authorList>
    </citation>
    <scope>IDENTIFICATION</scope>
</reference>
<evidence type="ECO:0000256" key="9">
    <source>
        <dbReference type="SAM" id="Phobius"/>
    </source>
</evidence>
<proteinExistence type="inferred from homology"/>
<dbReference type="PANTHER" id="PTHR11616">
    <property type="entry name" value="SODIUM/CHLORIDE DEPENDENT TRANSPORTER"/>
    <property type="match status" value="1"/>
</dbReference>
<feature type="transmembrane region" description="Helical" evidence="9">
    <location>
        <begin position="318"/>
        <end position="345"/>
    </location>
</feature>
<comment type="similarity">
    <text evidence="2 8">Belongs to the sodium:neurotransmitter symporter (SNF) (TC 2.A.22) family.</text>
</comment>
<dbReference type="PROSITE" id="PS50267">
    <property type="entry name" value="NA_NEUROTRAN_SYMP_3"/>
    <property type="match status" value="1"/>
</dbReference>
<dbReference type="GeneID" id="101848308"/>
<evidence type="ECO:0000313" key="11">
    <source>
        <dbReference type="RefSeq" id="XP_035827596.1"/>
    </source>
</evidence>
<dbReference type="PRINTS" id="PR00176">
    <property type="entry name" value="NANEUSMPORT"/>
</dbReference>
<evidence type="ECO:0000256" key="6">
    <source>
        <dbReference type="ARBA" id="ARBA00023136"/>
    </source>
</evidence>
<evidence type="ECO:0000256" key="7">
    <source>
        <dbReference type="ARBA" id="ARBA00023180"/>
    </source>
</evidence>
<feature type="transmembrane region" description="Helical" evidence="9">
    <location>
        <begin position="83"/>
        <end position="105"/>
    </location>
</feature>
<dbReference type="RefSeq" id="XP_035827596.1">
    <property type="nucleotide sequence ID" value="XM_035971703.1"/>
</dbReference>
<evidence type="ECO:0000313" key="10">
    <source>
        <dbReference type="Proteomes" id="UP000694888"/>
    </source>
</evidence>
<evidence type="ECO:0000256" key="2">
    <source>
        <dbReference type="ARBA" id="ARBA00006459"/>
    </source>
</evidence>
<feature type="transmembrane region" description="Helical" evidence="9">
    <location>
        <begin position="570"/>
        <end position="593"/>
    </location>
</feature>
<comment type="subcellular location">
    <subcellularLocation>
        <location evidence="1">Membrane</location>
        <topology evidence="1">Multi-pass membrane protein</topology>
    </subcellularLocation>
</comment>
<keyword evidence="6 9" id="KW-0472">Membrane</keyword>
<gene>
    <name evidence="11" type="primary">LOC101848308</name>
</gene>
<protein>
    <recommendedName>
        <fullName evidence="8">Transporter</fullName>
    </recommendedName>
</protein>
<feature type="transmembrane region" description="Helical" evidence="9">
    <location>
        <begin position="126"/>
        <end position="153"/>
    </location>
</feature>
<keyword evidence="4 8" id="KW-0812">Transmembrane</keyword>
<keyword evidence="10" id="KW-1185">Reference proteome</keyword>
<sequence length="683" mass="76639">MMFHNAVSTKTCQDPPGEMAVFIASDANTRKALDAEEDDDEEEVRDQWTRGLDFVLSLIGYAVGVSNLWRFPYLTLRNGGGAFLIPFFFFMTLAGIPLFYLEVCLGQFSGISSMFVWRMCPLFKGVGYGMVIVSGMACIYYNAVLSWVIYYLVNSFYSELPWAHCGNWWNTPTCVDSSGANSSLSSGDNNTFFNDNTSLPLLNGILDFHSLNSSSFSNDSLYHLWNSNFSVPFNESGLNASFLCNWNSSFCENTEDKVKTAAEEFWQYNVLRKTEGLEDLGGLQMHNAICLLVAWVLVCLCLIKGVKSLGKVVYVTALLPYALLTIFLIRGCMLPGAVDGIIFYVKPDFEKLKSFTVWIEACVQVFYSLGPAWGGLITMASFNKFHNNCLRDVMIASLADGLTSFYGGFVIFAVVGFMAKEANVTVTEVATQGPGLALVAYPEAISKLPIPQLWAVMFFFMLLLLGLDSQFGMFETVICGLIDAFPKQLRKKRIMLTFGLALISYCVSLPIATRGGIYVFTLLDWFVAAFCVMLTSLIECIIIGWLYGVDKFCDDIELMIGRRPGIYMKVCWTVVTPLVMLVAFIFTCAKYTLPVYDGYVFPTHANAIGFLISVIPLIPIPAGMAYVLFKEKGTFSERLYSSVQPSPEWGPGARRYKAMYEDHKEERKHRPYWLKTLFRRNKF</sequence>
<name>A0ABM1VYV3_APLCA</name>
<feature type="transmembrane region" description="Helical" evidence="9">
    <location>
        <begin position="285"/>
        <end position="306"/>
    </location>
</feature>
<feature type="transmembrane region" description="Helical" evidence="9">
    <location>
        <begin position="394"/>
        <end position="419"/>
    </location>
</feature>
<keyword evidence="8" id="KW-0769">Symport</keyword>
<evidence type="ECO:0000256" key="1">
    <source>
        <dbReference type="ARBA" id="ARBA00004141"/>
    </source>
</evidence>
<dbReference type="PANTHER" id="PTHR11616:SF321">
    <property type="entry name" value="SODIUM-DEPENDENT NUTRIENT AMINO ACID TRANSPORTER 1-RELATED"/>
    <property type="match status" value="1"/>
</dbReference>
<keyword evidence="5 9" id="KW-1133">Transmembrane helix</keyword>
<feature type="transmembrane region" description="Helical" evidence="9">
    <location>
        <begin position="525"/>
        <end position="549"/>
    </location>
</feature>
<dbReference type="Pfam" id="PF00209">
    <property type="entry name" value="SNF"/>
    <property type="match status" value="2"/>
</dbReference>
<organism evidence="10 11">
    <name type="scientific">Aplysia californica</name>
    <name type="common">California sea hare</name>
    <dbReference type="NCBI Taxonomy" id="6500"/>
    <lineage>
        <taxon>Eukaryota</taxon>
        <taxon>Metazoa</taxon>
        <taxon>Spiralia</taxon>
        <taxon>Lophotrochozoa</taxon>
        <taxon>Mollusca</taxon>
        <taxon>Gastropoda</taxon>
        <taxon>Heterobranchia</taxon>
        <taxon>Euthyneura</taxon>
        <taxon>Tectipleura</taxon>
        <taxon>Aplysiida</taxon>
        <taxon>Aplysioidea</taxon>
        <taxon>Aplysiidae</taxon>
        <taxon>Aplysia</taxon>
    </lineage>
</organism>
<dbReference type="InterPro" id="IPR000175">
    <property type="entry name" value="Na/ntran_symport"/>
</dbReference>
<keyword evidence="3 8" id="KW-0813">Transport</keyword>
<dbReference type="Proteomes" id="UP000694888">
    <property type="component" value="Unplaced"/>
</dbReference>
<feature type="transmembrane region" description="Helical" evidence="9">
    <location>
        <begin position="54"/>
        <end position="71"/>
    </location>
</feature>
<feature type="transmembrane region" description="Helical" evidence="9">
    <location>
        <begin position="453"/>
        <end position="482"/>
    </location>
</feature>
<feature type="transmembrane region" description="Helical" evidence="9">
    <location>
        <begin position="357"/>
        <end position="382"/>
    </location>
</feature>
<evidence type="ECO:0000256" key="4">
    <source>
        <dbReference type="ARBA" id="ARBA00022692"/>
    </source>
</evidence>
<feature type="transmembrane region" description="Helical" evidence="9">
    <location>
        <begin position="605"/>
        <end position="629"/>
    </location>
</feature>
<keyword evidence="7" id="KW-0325">Glycoprotein</keyword>
<dbReference type="SUPFAM" id="SSF161070">
    <property type="entry name" value="SNF-like"/>
    <property type="match status" value="1"/>
</dbReference>
<evidence type="ECO:0000256" key="5">
    <source>
        <dbReference type="ARBA" id="ARBA00022989"/>
    </source>
</evidence>